<proteinExistence type="predicted"/>
<dbReference type="Gene3D" id="3.30.450.40">
    <property type="match status" value="1"/>
</dbReference>
<dbReference type="Pfam" id="PF00563">
    <property type="entry name" value="EAL"/>
    <property type="match status" value="1"/>
</dbReference>
<protein>
    <submittedName>
        <fullName evidence="2">EAL domain-containing protein</fullName>
    </submittedName>
</protein>
<name>A0ABV2CQG8_9RHOO</name>
<feature type="domain" description="EAL" evidence="1">
    <location>
        <begin position="170"/>
        <end position="412"/>
    </location>
</feature>
<organism evidence="2 3">
    <name type="scientific">Uliginosibacterium paludis</name>
    <dbReference type="NCBI Taxonomy" id="1615952"/>
    <lineage>
        <taxon>Bacteria</taxon>
        <taxon>Pseudomonadati</taxon>
        <taxon>Pseudomonadota</taxon>
        <taxon>Betaproteobacteria</taxon>
        <taxon>Rhodocyclales</taxon>
        <taxon>Zoogloeaceae</taxon>
        <taxon>Uliginosibacterium</taxon>
    </lineage>
</organism>
<accession>A0ABV2CQG8</accession>
<keyword evidence="3" id="KW-1185">Reference proteome</keyword>
<dbReference type="InterPro" id="IPR001633">
    <property type="entry name" value="EAL_dom"/>
</dbReference>
<gene>
    <name evidence="2" type="ORF">ABVT11_09935</name>
</gene>
<dbReference type="RefSeq" id="WP_345923673.1">
    <property type="nucleotide sequence ID" value="NZ_JBDIVF010000001.1"/>
</dbReference>
<dbReference type="InterPro" id="IPR050706">
    <property type="entry name" value="Cyclic-di-GMP_PDE-like"/>
</dbReference>
<dbReference type="Pfam" id="PF13185">
    <property type="entry name" value="GAF_2"/>
    <property type="match status" value="1"/>
</dbReference>
<dbReference type="InterPro" id="IPR035919">
    <property type="entry name" value="EAL_sf"/>
</dbReference>
<dbReference type="SUPFAM" id="SSF141868">
    <property type="entry name" value="EAL domain-like"/>
    <property type="match status" value="1"/>
</dbReference>
<dbReference type="CDD" id="cd01948">
    <property type="entry name" value="EAL"/>
    <property type="match status" value="1"/>
</dbReference>
<reference evidence="2 3" key="1">
    <citation type="submission" date="2024-07" db="EMBL/GenBank/DDBJ databases">
        <title>Uliginosibacterium paludis KCTC:42655.</title>
        <authorList>
            <person name="Kim M.K."/>
        </authorList>
    </citation>
    <scope>NUCLEOTIDE SEQUENCE [LARGE SCALE GENOMIC DNA]</scope>
    <source>
        <strain evidence="2 3">KCTC 42655</strain>
    </source>
</reference>
<dbReference type="PANTHER" id="PTHR33121">
    <property type="entry name" value="CYCLIC DI-GMP PHOSPHODIESTERASE PDEF"/>
    <property type="match status" value="1"/>
</dbReference>
<sequence>MGNTSDTASLARLLPTQVPADGISAEIDRILRAVRAHLDMDVAFVSEFMDDVRIFRHVDAAGWTPVQTGDAIPLDAGYCKRVVEGILPRLIPDTAQVPAAVAIPETAAVPIGAHISVPVRLSDGRLYGTFCCFGFKAEPTLNERDLRIMETFGELVAFQVERQICLQHVQEEKRARVSAVLDQGGPQILFQPICRLSDGELVGVESLSRFPSGPDADPETWFSDANEAGMGLALETSAIRNALQALGQLPDSLYLAVNASPETLMDASFDALFQDVDPTRIVLELTEHVRVRDYAGLMQRIARLRARGMRLSVDDAGAGYASMRHILNLHPEMIKLDVSLTRGIDQDPARRALAAALIDFGRQTGCSVLAEGIETPAEYALLGKLGATNAQGFYLSPPLQLPELLRFAHDHRIASPAGRRSEA</sequence>
<dbReference type="EMBL" id="JBEWLZ010000004">
    <property type="protein sequence ID" value="MET1490147.1"/>
    <property type="molecule type" value="Genomic_DNA"/>
</dbReference>
<dbReference type="Proteomes" id="UP001548590">
    <property type="component" value="Unassembled WGS sequence"/>
</dbReference>
<dbReference type="SMART" id="SM00052">
    <property type="entry name" value="EAL"/>
    <property type="match status" value="1"/>
</dbReference>
<dbReference type="Gene3D" id="3.20.20.450">
    <property type="entry name" value="EAL domain"/>
    <property type="match status" value="1"/>
</dbReference>
<evidence type="ECO:0000259" key="1">
    <source>
        <dbReference type="PROSITE" id="PS50883"/>
    </source>
</evidence>
<comment type="caution">
    <text evidence="2">The sequence shown here is derived from an EMBL/GenBank/DDBJ whole genome shotgun (WGS) entry which is preliminary data.</text>
</comment>
<dbReference type="PANTHER" id="PTHR33121:SF76">
    <property type="entry name" value="SIGNALING PROTEIN"/>
    <property type="match status" value="1"/>
</dbReference>
<dbReference type="SUPFAM" id="SSF55781">
    <property type="entry name" value="GAF domain-like"/>
    <property type="match status" value="1"/>
</dbReference>
<dbReference type="SMART" id="SM00065">
    <property type="entry name" value="GAF"/>
    <property type="match status" value="1"/>
</dbReference>
<dbReference type="InterPro" id="IPR003018">
    <property type="entry name" value="GAF"/>
</dbReference>
<evidence type="ECO:0000313" key="3">
    <source>
        <dbReference type="Proteomes" id="UP001548590"/>
    </source>
</evidence>
<dbReference type="InterPro" id="IPR029016">
    <property type="entry name" value="GAF-like_dom_sf"/>
</dbReference>
<dbReference type="PROSITE" id="PS50883">
    <property type="entry name" value="EAL"/>
    <property type="match status" value="1"/>
</dbReference>
<evidence type="ECO:0000313" key="2">
    <source>
        <dbReference type="EMBL" id="MET1490147.1"/>
    </source>
</evidence>